<name>A0A645GK36_9ZZZZ</name>
<gene>
    <name evidence="2" type="ORF">SDC9_173633</name>
</gene>
<dbReference type="AlphaFoldDB" id="A0A645GK36"/>
<proteinExistence type="predicted"/>
<keyword evidence="1" id="KW-1133">Transmembrane helix</keyword>
<dbReference type="EMBL" id="VSSQ01075660">
    <property type="protein sequence ID" value="MPN26209.1"/>
    <property type="molecule type" value="Genomic_DNA"/>
</dbReference>
<organism evidence="2">
    <name type="scientific">bioreactor metagenome</name>
    <dbReference type="NCBI Taxonomy" id="1076179"/>
    <lineage>
        <taxon>unclassified sequences</taxon>
        <taxon>metagenomes</taxon>
        <taxon>ecological metagenomes</taxon>
    </lineage>
</organism>
<evidence type="ECO:0000256" key="1">
    <source>
        <dbReference type="SAM" id="Phobius"/>
    </source>
</evidence>
<feature type="transmembrane region" description="Helical" evidence="1">
    <location>
        <begin position="12"/>
        <end position="31"/>
    </location>
</feature>
<sequence length="86" mass="9929">MINFSSYYVQVIHVMQLVKCFAALAILIIRAKNILQFCVKMLHKVSLDYSVYQVNRARPENGALRNVCRIAPLSVQMEYFSMDNQA</sequence>
<protein>
    <submittedName>
        <fullName evidence="2">Uncharacterized protein</fullName>
    </submittedName>
</protein>
<comment type="caution">
    <text evidence="2">The sequence shown here is derived from an EMBL/GenBank/DDBJ whole genome shotgun (WGS) entry which is preliminary data.</text>
</comment>
<reference evidence="2" key="1">
    <citation type="submission" date="2019-08" db="EMBL/GenBank/DDBJ databases">
        <authorList>
            <person name="Kucharzyk K."/>
            <person name="Murdoch R.W."/>
            <person name="Higgins S."/>
            <person name="Loffler F."/>
        </authorList>
    </citation>
    <scope>NUCLEOTIDE SEQUENCE</scope>
</reference>
<accession>A0A645GK36</accession>
<evidence type="ECO:0000313" key="2">
    <source>
        <dbReference type="EMBL" id="MPN26209.1"/>
    </source>
</evidence>
<keyword evidence="1" id="KW-0472">Membrane</keyword>
<keyword evidence="1" id="KW-0812">Transmembrane</keyword>